<dbReference type="AlphaFoldDB" id="A0A0F8Y458"/>
<dbReference type="EMBL" id="LAZR01059164">
    <property type="protein sequence ID" value="KKK68385.1"/>
    <property type="molecule type" value="Genomic_DNA"/>
</dbReference>
<reference evidence="1" key="1">
    <citation type="journal article" date="2015" name="Nature">
        <title>Complex archaea that bridge the gap between prokaryotes and eukaryotes.</title>
        <authorList>
            <person name="Spang A."/>
            <person name="Saw J.H."/>
            <person name="Jorgensen S.L."/>
            <person name="Zaremba-Niedzwiedzka K."/>
            <person name="Martijn J."/>
            <person name="Lind A.E."/>
            <person name="van Eijk R."/>
            <person name="Schleper C."/>
            <person name="Guy L."/>
            <person name="Ettema T.J."/>
        </authorList>
    </citation>
    <scope>NUCLEOTIDE SEQUENCE</scope>
</reference>
<sequence>IIPLLDIYAAYRVTWIIVCKITQSTPKAIEKIYDEKIRNEDLEVIRFEPHAIYSLDPRQEAGRLLAIDKDKETTSKLGE</sequence>
<accession>A0A0F8Y458</accession>
<name>A0A0F8Y458_9ZZZZ</name>
<protein>
    <submittedName>
        <fullName evidence="1">Uncharacterized protein</fullName>
    </submittedName>
</protein>
<organism evidence="1">
    <name type="scientific">marine sediment metagenome</name>
    <dbReference type="NCBI Taxonomy" id="412755"/>
    <lineage>
        <taxon>unclassified sequences</taxon>
        <taxon>metagenomes</taxon>
        <taxon>ecological metagenomes</taxon>
    </lineage>
</organism>
<comment type="caution">
    <text evidence="1">The sequence shown here is derived from an EMBL/GenBank/DDBJ whole genome shotgun (WGS) entry which is preliminary data.</text>
</comment>
<gene>
    <name evidence="1" type="ORF">LCGC14_2944600</name>
</gene>
<feature type="non-terminal residue" evidence="1">
    <location>
        <position position="1"/>
    </location>
</feature>
<proteinExistence type="predicted"/>
<evidence type="ECO:0000313" key="1">
    <source>
        <dbReference type="EMBL" id="KKK68385.1"/>
    </source>
</evidence>